<dbReference type="Gene3D" id="1.20.1600.10">
    <property type="entry name" value="Outer membrane efflux proteins (OEP)"/>
    <property type="match status" value="1"/>
</dbReference>
<organism evidence="2 3">
    <name type="scientific">Pseudomonas antarctica</name>
    <dbReference type="NCBI Taxonomy" id="219572"/>
    <lineage>
        <taxon>Bacteria</taxon>
        <taxon>Pseudomonadati</taxon>
        <taxon>Pseudomonadota</taxon>
        <taxon>Gammaproteobacteria</taxon>
        <taxon>Pseudomonadales</taxon>
        <taxon>Pseudomonadaceae</taxon>
        <taxon>Pseudomonas</taxon>
    </lineage>
</organism>
<dbReference type="Proteomes" id="UP000748067">
    <property type="component" value="Unassembled WGS sequence"/>
</dbReference>
<dbReference type="SUPFAM" id="SSF56954">
    <property type="entry name" value="Outer membrane efflux proteins (OEP)"/>
    <property type="match status" value="1"/>
</dbReference>
<keyword evidence="1" id="KW-0812">Transmembrane</keyword>
<dbReference type="Gene3D" id="2.20.200.10">
    <property type="entry name" value="Outer membrane efflux proteins (OEP)"/>
    <property type="match status" value="1"/>
</dbReference>
<dbReference type="EMBL" id="JXDI01000004">
    <property type="protein sequence ID" value="KAF2406010.1"/>
    <property type="molecule type" value="Genomic_DNA"/>
</dbReference>
<evidence type="ECO:0000313" key="2">
    <source>
        <dbReference type="EMBL" id="KAF2406010.1"/>
    </source>
</evidence>
<feature type="transmembrane region" description="Helical" evidence="1">
    <location>
        <begin position="46"/>
        <end position="69"/>
    </location>
</feature>
<dbReference type="InterPro" id="IPR001036">
    <property type="entry name" value="Acrflvin-R"/>
</dbReference>
<keyword evidence="1" id="KW-0472">Membrane</keyword>
<evidence type="ECO:0000313" key="3">
    <source>
        <dbReference type="Proteomes" id="UP000748067"/>
    </source>
</evidence>
<keyword evidence="3" id="KW-1185">Reference proteome</keyword>
<reference evidence="2 3" key="1">
    <citation type="submission" date="2015-01" db="EMBL/GenBank/DDBJ databases">
        <title>Genome Sequence of Pseudomonas antarctica CMS 35.</title>
        <authorList>
            <person name="Voget S."/>
            <person name="Chow J."/>
            <person name="Daniel R."/>
            <person name="Streit W."/>
        </authorList>
    </citation>
    <scope>NUCLEOTIDE SEQUENCE [LARGE SCALE GENOMIC DNA]</scope>
    <source>
        <strain evidence="2 3">CMS 35</strain>
    </source>
</reference>
<protein>
    <submittedName>
        <fullName evidence="2">Multidrug resistance protein MdtB</fullName>
    </submittedName>
</protein>
<dbReference type="Pfam" id="PF00873">
    <property type="entry name" value="ACR_tran"/>
    <property type="match status" value="1"/>
</dbReference>
<keyword evidence="1" id="KW-1133">Transmembrane helix</keyword>
<gene>
    <name evidence="2" type="primary">mdtB_3</name>
    <name evidence="2" type="ORF">PSAN_52350</name>
</gene>
<comment type="caution">
    <text evidence="2">The sequence shown here is derived from an EMBL/GenBank/DDBJ whole genome shotgun (WGS) entry which is preliminary data.</text>
</comment>
<accession>A0ABQ6ZNL5</accession>
<sequence>MIEVVDRVQQRLPTLRASLPGNLNVAVLTDRTQPLRALVTDVQYELGLAILLVVNVISLSIALGGLFSLPNRIWTLGPALAETIFEGGAQAAVKQAAASYDQIAVNYRGTVLSALAEC</sequence>
<evidence type="ECO:0000256" key="1">
    <source>
        <dbReference type="SAM" id="Phobius"/>
    </source>
</evidence>
<name>A0ABQ6ZNL5_9PSED</name>
<proteinExistence type="predicted"/>